<dbReference type="Gene3D" id="1.25.40.20">
    <property type="entry name" value="Ankyrin repeat-containing domain"/>
    <property type="match status" value="1"/>
</dbReference>
<gene>
    <name evidence="3" type="ORF">GOODEAATRI_020722</name>
</gene>
<dbReference type="EMBL" id="JAHRIO010031941">
    <property type="protein sequence ID" value="MEQ2169031.1"/>
    <property type="molecule type" value="Genomic_DNA"/>
</dbReference>
<organism evidence="3 4">
    <name type="scientific">Goodea atripinnis</name>
    <dbReference type="NCBI Taxonomy" id="208336"/>
    <lineage>
        <taxon>Eukaryota</taxon>
        <taxon>Metazoa</taxon>
        <taxon>Chordata</taxon>
        <taxon>Craniata</taxon>
        <taxon>Vertebrata</taxon>
        <taxon>Euteleostomi</taxon>
        <taxon>Actinopterygii</taxon>
        <taxon>Neopterygii</taxon>
        <taxon>Teleostei</taxon>
        <taxon>Neoteleostei</taxon>
        <taxon>Acanthomorphata</taxon>
        <taxon>Ovalentaria</taxon>
        <taxon>Atherinomorphae</taxon>
        <taxon>Cyprinodontiformes</taxon>
        <taxon>Goodeidae</taxon>
        <taxon>Goodea</taxon>
    </lineage>
</organism>
<feature type="non-terminal residue" evidence="3">
    <location>
        <position position="1"/>
    </location>
</feature>
<dbReference type="PANTHER" id="PTHR24124">
    <property type="entry name" value="ANKYRIN REPEAT FAMILY A"/>
    <property type="match status" value="1"/>
</dbReference>
<evidence type="ECO:0000313" key="3">
    <source>
        <dbReference type="EMBL" id="MEQ2169031.1"/>
    </source>
</evidence>
<keyword evidence="4" id="KW-1185">Reference proteome</keyword>
<sequence length="76" mass="8653">IAVATNQHLIISDLLTHGAQINIRDLWGRSPLHVCAEKGHFLSLQEAQVRGVRQDSNAHGRLLRDKSEYYNCRIFT</sequence>
<dbReference type="PANTHER" id="PTHR24124:SF5">
    <property type="entry name" value="NF-KAPPA-B INHIBITOR ZETA"/>
    <property type="match status" value="1"/>
</dbReference>
<dbReference type="InterPro" id="IPR036770">
    <property type="entry name" value="Ankyrin_rpt-contain_sf"/>
</dbReference>
<name>A0ABV0NDA2_9TELE</name>
<evidence type="ECO:0000256" key="1">
    <source>
        <dbReference type="ARBA" id="ARBA00022737"/>
    </source>
</evidence>
<dbReference type="SUPFAM" id="SSF48403">
    <property type="entry name" value="Ankyrin repeat"/>
    <property type="match status" value="1"/>
</dbReference>
<reference evidence="3 4" key="1">
    <citation type="submission" date="2021-06" db="EMBL/GenBank/DDBJ databases">
        <authorList>
            <person name="Palmer J.M."/>
        </authorList>
    </citation>
    <scope>NUCLEOTIDE SEQUENCE [LARGE SCALE GENOMIC DNA]</scope>
    <source>
        <strain evidence="3 4">GA_2019</strain>
        <tissue evidence="3">Muscle</tissue>
    </source>
</reference>
<accession>A0ABV0NDA2</accession>
<comment type="caution">
    <text evidence="3">The sequence shown here is derived from an EMBL/GenBank/DDBJ whole genome shotgun (WGS) entry which is preliminary data.</text>
</comment>
<dbReference type="Proteomes" id="UP001476798">
    <property type="component" value="Unassembled WGS sequence"/>
</dbReference>
<evidence type="ECO:0000256" key="2">
    <source>
        <dbReference type="ARBA" id="ARBA00023043"/>
    </source>
</evidence>
<keyword evidence="1" id="KW-0677">Repeat</keyword>
<proteinExistence type="predicted"/>
<evidence type="ECO:0000313" key="4">
    <source>
        <dbReference type="Proteomes" id="UP001476798"/>
    </source>
</evidence>
<keyword evidence="2" id="KW-0040">ANK repeat</keyword>
<protein>
    <submittedName>
        <fullName evidence="3">Uncharacterized protein</fullName>
    </submittedName>
</protein>